<dbReference type="SUPFAM" id="SSF161098">
    <property type="entry name" value="MetI-like"/>
    <property type="match status" value="1"/>
</dbReference>
<dbReference type="Proteomes" id="UP001180842">
    <property type="component" value="Unassembled WGS sequence"/>
</dbReference>
<dbReference type="CDD" id="cd06261">
    <property type="entry name" value="TM_PBP2"/>
    <property type="match status" value="1"/>
</dbReference>
<evidence type="ECO:0000259" key="8">
    <source>
        <dbReference type="PROSITE" id="PS50928"/>
    </source>
</evidence>
<evidence type="ECO:0000256" key="2">
    <source>
        <dbReference type="ARBA" id="ARBA00022448"/>
    </source>
</evidence>
<proteinExistence type="inferred from homology"/>
<dbReference type="RefSeq" id="WP_311796360.1">
    <property type="nucleotide sequence ID" value="NZ_JARQAI010000001.1"/>
</dbReference>
<feature type="transmembrane region" description="Helical" evidence="7">
    <location>
        <begin position="185"/>
        <end position="210"/>
    </location>
</feature>
<keyword evidence="6 7" id="KW-0472">Membrane</keyword>
<dbReference type="PANTHER" id="PTHR32243:SF18">
    <property type="entry name" value="INNER MEMBRANE ABC TRANSPORTER PERMEASE PROTEIN YCJP"/>
    <property type="match status" value="1"/>
</dbReference>
<keyword evidence="3" id="KW-1003">Cell membrane</keyword>
<feature type="transmembrane region" description="Helical" evidence="7">
    <location>
        <begin position="144"/>
        <end position="164"/>
    </location>
</feature>
<evidence type="ECO:0000256" key="4">
    <source>
        <dbReference type="ARBA" id="ARBA00022692"/>
    </source>
</evidence>
<protein>
    <submittedName>
        <fullName evidence="9">Carbohydrate ABC transporter permease</fullName>
    </submittedName>
</protein>
<dbReference type="PANTHER" id="PTHR32243">
    <property type="entry name" value="MALTOSE TRANSPORT SYSTEM PERMEASE-RELATED"/>
    <property type="match status" value="1"/>
</dbReference>
<evidence type="ECO:0000256" key="3">
    <source>
        <dbReference type="ARBA" id="ARBA00022475"/>
    </source>
</evidence>
<feature type="transmembrane region" description="Helical" evidence="7">
    <location>
        <begin position="242"/>
        <end position="263"/>
    </location>
</feature>
<feature type="transmembrane region" description="Helical" evidence="7">
    <location>
        <begin position="111"/>
        <end position="138"/>
    </location>
</feature>
<dbReference type="PROSITE" id="PS50928">
    <property type="entry name" value="ABC_TM1"/>
    <property type="match status" value="1"/>
</dbReference>
<dbReference type="Pfam" id="PF00528">
    <property type="entry name" value="BPD_transp_1"/>
    <property type="match status" value="1"/>
</dbReference>
<evidence type="ECO:0000313" key="10">
    <source>
        <dbReference type="Proteomes" id="UP001180842"/>
    </source>
</evidence>
<evidence type="ECO:0000256" key="7">
    <source>
        <dbReference type="RuleBase" id="RU363032"/>
    </source>
</evidence>
<keyword evidence="5 7" id="KW-1133">Transmembrane helix</keyword>
<dbReference type="InterPro" id="IPR050901">
    <property type="entry name" value="BP-dep_ABC_trans_perm"/>
</dbReference>
<dbReference type="InterPro" id="IPR035906">
    <property type="entry name" value="MetI-like_sf"/>
</dbReference>
<name>A0AAE4L1H8_9ENTE</name>
<dbReference type="AlphaFoldDB" id="A0AAE4L1H8"/>
<reference evidence="9" key="1">
    <citation type="submission" date="2023-03" db="EMBL/GenBank/DDBJ databases">
        <authorList>
            <person name="Shen W."/>
            <person name="Cai J."/>
        </authorList>
    </citation>
    <scope>NUCLEOTIDE SEQUENCE</scope>
    <source>
        <strain evidence="9">P69-2</strain>
    </source>
</reference>
<gene>
    <name evidence="9" type="ORF">P7H00_00765</name>
</gene>
<feature type="transmembrane region" description="Helical" evidence="7">
    <location>
        <begin position="12"/>
        <end position="35"/>
    </location>
</feature>
<evidence type="ECO:0000313" key="9">
    <source>
        <dbReference type="EMBL" id="MDT2735663.1"/>
    </source>
</evidence>
<dbReference type="InterPro" id="IPR000515">
    <property type="entry name" value="MetI-like"/>
</dbReference>
<evidence type="ECO:0000256" key="6">
    <source>
        <dbReference type="ARBA" id="ARBA00023136"/>
    </source>
</evidence>
<feature type="transmembrane region" description="Helical" evidence="7">
    <location>
        <begin position="77"/>
        <end position="99"/>
    </location>
</feature>
<organism evidence="9 10">
    <name type="scientific">Enterococcus pseudoavium</name>
    <dbReference type="NCBI Taxonomy" id="44007"/>
    <lineage>
        <taxon>Bacteria</taxon>
        <taxon>Bacillati</taxon>
        <taxon>Bacillota</taxon>
        <taxon>Bacilli</taxon>
        <taxon>Lactobacillales</taxon>
        <taxon>Enterococcaceae</taxon>
        <taxon>Enterococcus</taxon>
    </lineage>
</organism>
<comment type="subcellular location">
    <subcellularLocation>
        <location evidence="1 7">Cell membrane</location>
        <topology evidence="1 7">Multi-pass membrane protein</topology>
    </subcellularLocation>
</comment>
<keyword evidence="4 7" id="KW-0812">Transmembrane</keyword>
<evidence type="ECO:0000256" key="1">
    <source>
        <dbReference type="ARBA" id="ARBA00004651"/>
    </source>
</evidence>
<keyword evidence="2 7" id="KW-0813">Transport</keyword>
<dbReference type="GO" id="GO:0055085">
    <property type="term" value="P:transmembrane transport"/>
    <property type="evidence" value="ECO:0007669"/>
    <property type="project" value="InterPro"/>
</dbReference>
<dbReference type="GO" id="GO:0005886">
    <property type="term" value="C:plasma membrane"/>
    <property type="evidence" value="ECO:0007669"/>
    <property type="project" value="UniProtKB-SubCell"/>
</dbReference>
<sequence length="279" mass="31183">MDKNKKLKRVFFYAAIICFLGVNLFPFWIMLMTAFKESAEAISTSPTILPRHITTEHFFDIFNPDIFPFVDYFKNSLITSIAASVIAVIIGIGGAYALARLNFKGRNQINASFYTVYMFSGILIVVPLFKIIASLGLYDTRTSIVITMVVQTLPTAIFMLRSYFETIPKDIEEAAMIDGLSRFQIIIKIMIPLAFAGIVSVFVYCFMVSWNDFLFASIFLSSTDKFTLPIGLNTLFSTPDYVWGRMMAASLITALPVVIMYAISERFIKGGAIEGGVKG</sequence>
<feature type="domain" description="ABC transmembrane type-1" evidence="8">
    <location>
        <begin position="73"/>
        <end position="264"/>
    </location>
</feature>
<dbReference type="EMBL" id="JARQAI010000001">
    <property type="protein sequence ID" value="MDT2735663.1"/>
    <property type="molecule type" value="Genomic_DNA"/>
</dbReference>
<comment type="similarity">
    <text evidence="7">Belongs to the binding-protein-dependent transport system permease family.</text>
</comment>
<evidence type="ECO:0000256" key="5">
    <source>
        <dbReference type="ARBA" id="ARBA00022989"/>
    </source>
</evidence>
<accession>A0AAE4L1H8</accession>
<comment type="caution">
    <text evidence="9">The sequence shown here is derived from an EMBL/GenBank/DDBJ whole genome shotgun (WGS) entry which is preliminary data.</text>
</comment>
<dbReference type="Gene3D" id="1.10.3720.10">
    <property type="entry name" value="MetI-like"/>
    <property type="match status" value="1"/>
</dbReference>